<dbReference type="Proteomes" id="UP000198582">
    <property type="component" value="Unassembled WGS sequence"/>
</dbReference>
<gene>
    <name evidence="2" type="ORF">SAMN04489732_107151</name>
</gene>
<evidence type="ECO:0000256" key="1">
    <source>
        <dbReference type="SAM" id="SignalP"/>
    </source>
</evidence>
<dbReference type="EMBL" id="FOEF01000007">
    <property type="protein sequence ID" value="SEP38446.1"/>
    <property type="molecule type" value="Genomic_DNA"/>
</dbReference>
<dbReference type="RefSeq" id="WP_218156804.1">
    <property type="nucleotide sequence ID" value="NZ_FOEF01000007.1"/>
</dbReference>
<keyword evidence="1" id="KW-0732">Signal</keyword>
<organism evidence="2 3">
    <name type="scientific">Amycolatopsis saalfeldensis</name>
    <dbReference type="NCBI Taxonomy" id="394193"/>
    <lineage>
        <taxon>Bacteria</taxon>
        <taxon>Bacillati</taxon>
        <taxon>Actinomycetota</taxon>
        <taxon>Actinomycetes</taxon>
        <taxon>Pseudonocardiales</taxon>
        <taxon>Pseudonocardiaceae</taxon>
        <taxon>Amycolatopsis</taxon>
    </lineage>
</organism>
<keyword evidence="3" id="KW-1185">Reference proteome</keyword>
<feature type="chain" id="PRO_5011451908" evidence="1">
    <location>
        <begin position="32"/>
        <end position="67"/>
    </location>
</feature>
<reference evidence="2 3" key="1">
    <citation type="submission" date="2016-10" db="EMBL/GenBank/DDBJ databases">
        <authorList>
            <person name="de Groot N.N."/>
        </authorList>
    </citation>
    <scope>NUCLEOTIDE SEQUENCE [LARGE SCALE GENOMIC DNA]</scope>
    <source>
        <strain evidence="2 3">DSM 44993</strain>
    </source>
</reference>
<dbReference type="AlphaFoldDB" id="A0A1H8XEY3"/>
<feature type="signal peptide" evidence="1">
    <location>
        <begin position="1"/>
        <end position="31"/>
    </location>
</feature>
<proteinExistence type="predicted"/>
<evidence type="ECO:0000313" key="3">
    <source>
        <dbReference type="Proteomes" id="UP000198582"/>
    </source>
</evidence>
<evidence type="ECO:0000313" key="2">
    <source>
        <dbReference type="EMBL" id="SEP38446.1"/>
    </source>
</evidence>
<dbReference type="STRING" id="394193.SAMN04489732_107151"/>
<name>A0A1H8XEY3_9PSEU</name>
<protein>
    <submittedName>
        <fullName evidence="2">Uncharacterized protein</fullName>
    </submittedName>
</protein>
<sequence length="67" mass="6597">MPNSARAVLAAVIAAVLAPAGLSVGAAPARAAGAPLQIYPVPSIYATSSEFALTVNGQNVPVTHTRG</sequence>
<accession>A0A1H8XEY3</accession>